<comment type="caution">
    <text evidence="3">The sequence shown here is derived from an EMBL/GenBank/DDBJ whole genome shotgun (WGS) entry which is preliminary data.</text>
</comment>
<reference evidence="3 4" key="1">
    <citation type="journal article" date="2018" name="PLoS Genet.">
        <title>Population sequencing reveals clonal diversity and ancestral inbreeding in the grapevine cultivar Chardonnay.</title>
        <authorList>
            <person name="Roach M.J."/>
            <person name="Johnson D.L."/>
            <person name="Bohlmann J."/>
            <person name="van Vuuren H.J."/>
            <person name="Jones S.J."/>
            <person name="Pretorius I.S."/>
            <person name="Schmidt S.A."/>
            <person name="Borneman A.R."/>
        </authorList>
    </citation>
    <scope>NUCLEOTIDE SEQUENCE [LARGE SCALE GENOMIC DNA]</scope>
    <source>
        <strain evidence="4">cv. Chardonnay</strain>
        <tissue evidence="3">Leaf</tissue>
    </source>
</reference>
<dbReference type="PANTHER" id="PTHR45290:SF1">
    <property type="entry name" value="OS03G0300300 PROTEIN"/>
    <property type="match status" value="1"/>
</dbReference>
<sequence>MEDVTERCKHMSCSGNYVLPWIYTILVNHSQHIVSQEPVTQLLDSLHQSTKSRGTAVQSLLQLSGGLQLVMAQIDKASQNISQIQHGHQVDESEDEEEEVEDVLYGEEDDESR</sequence>
<dbReference type="EMBL" id="QGNW01000089">
    <property type="protein sequence ID" value="RVW99212.1"/>
    <property type="molecule type" value="Genomic_DNA"/>
</dbReference>
<dbReference type="Proteomes" id="UP000288805">
    <property type="component" value="Unassembled WGS sequence"/>
</dbReference>
<protein>
    <recommendedName>
        <fullName evidence="2">Small-subunit processome Utp12 domain-containing protein</fullName>
    </recommendedName>
</protein>
<evidence type="ECO:0000256" key="1">
    <source>
        <dbReference type="SAM" id="MobiDB-lite"/>
    </source>
</evidence>
<evidence type="ECO:0000259" key="2">
    <source>
        <dbReference type="Pfam" id="PF04003"/>
    </source>
</evidence>
<accession>A0A438IR81</accession>
<dbReference type="PANTHER" id="PTHR45290">
    <property type="entry name" value="OS03G0300300 PROTEIN"/>
    <property type="match status" value="1"/>
</dbReference>
<feature type="domain" description="Small-subunit processome Utp12" evidence="2">
    <location>
        <begin position="5"/>
        <end position="71"/>
    </location>
</feature>
<gene>
    <name evidence="3" type="ORF">CK203_018987</name>
</gene>
<dbReference type="InterPro" id="IPR007148">
    <property type="entry name" value="SSU_processome_Utp12"/>
</dbReference>
<dbReference type="AlphaFoldDB" id="A0A438IR81"/>
<proteinExistence type="predicted"/>
<evidence type="ECO:0000313" key="4">
    <source>
        <dbReference type="Proteomes" id="UP000288805"/>
    </source>
</evidence>
<dbReference type="Pfam" id="PF04003">
    <property type="entry name" value="Utp12"/>
    <property type="match status" value="1"/>
</dbReference>
<feature type="region of interest" description="Disordered" evidence="1">
    <location>
        <begin position="81"/>
        <end position="113"/>
    </location>
</feature>
<name>A0A438IR81_VITVI</name>
<organism evidence="3 4">
    <name type="scientific">Vitis vinifera</name>
    <name type="common">Grape</name>
    <dbReference type="NCBI Taxonomy" id="29760"/>
    <lineage>
        <taxon>Eukaryota</taxon>
        <taxon>Viridiplantae</taxon>
        <taxon>Streptophyta</taxon>
        <taxon>Embryophyta</taxon>
        <taxon>Tracheophyta</taxon>
        <taxon>Spermatophyta</taxon>
        <taxon>Magnoliopsida</taxon>
        <taxon>eudicotyledons</taxon>
        <taxon>Gunneridae</taxon>
        <taxon>Pentapetalae</taxon>
        <taxon>rosids</taxon>
        <taxon>Vitales</taxon>
        <taxon>Vitaceae</taxon>
        <taxon>Viteae</taxon>
        <taxon>Vitis</taxon>
    </lineage>
</organism>
<feature type="compositionally biased region" description="Acidic residues" evidence="1">
    <location>
        <begin position="92"/>
        <end position="113"/>
    </location>
</feature>
<evidence type="ECO:0000313" key="3">
    <source>
        <dbReference type="EMBL" id="RVW99212.1"/>
    </source>
</evidence>